<comment type="caution">
    <text evidence="14">The sequence shown here is derived from an EMBL/GenBank/DDBJ whole genome shotgun (WGS) entry which is preliminary data.</text>
</comment>
<evidence type="ECO:0000256" key="4">
    <source>
        <dbReference type="ARBA" id="ARBA00004744"/>
    </source>
</evidence>
<evidence type="ECO:0000256" key="12">
    <source>
        <dbReference type="RuleBase" id="RU364052"/>
    </source>
</evidence>
<evidence type="ECO:0000256" key="1">
    <source>
        <dbReference type="ARBA" id="ARBA00001755"/>
    </source>
</evidence>
<dbReference type="InterPro" id="IPR050464">
    <property type="entry name" value="Zeta_carotene_desat/Oxidored"/>
</dbReference>
<comment type="subcellular location">
    <subcellularLocation>
        <location evidence="12">Cytoplasm</location>
    </subcellularLocation>
</comment>
<evidence type="ECO:0000256" key="3">
    <source>
        <dbReference type="ARBA" id="ARBA00002185"/>
    </source>
</evidence>
<keyword evidence="9 12" id="KW-0274">FAD</keyword>
<dbReference type="NCBIfam" id="TIGR00562">
    <property type="entry name" value="proto_IX_ox"/>
    <property type="match status" value="1"/>
</dbReference>
<accession>A0A839RNR8</accession>
<evidence type="ECO:0000256" key="2">
    <source>
        <dbReference type="ARBA" id="ARBA00001974"/>
    </source>
</evidence>
<dbReference type="GO" id="GO:0006783">
    <property type="term" value="P:heme biosynthetic process"/>
    <property type="evidence" value="ECO:0007669"/>
    <property type="project" value="UniProtKB-UniRule"/>
</dbReference>
<evidence type="ECO:0000256" key="9">
    <source>
        <dbReference type="ARBA" id="ARBA00022827"/>
    </source>
</evidence>
<dbReference type="Proteomes" id="UP000567922">
    <property type="component" value="Unassembled WGS sequence"/>
</dbReference>
<comment type="pathway">
    <text evidence="4 12">Porphyrin-containing compound metabolism; protoheme biosynthesis.</text>
</comment>
<dbReference type="SUPFAM" id="SSF54373">
    <property type="entry name" value="FAD-linked reductases, C-terminal domain"/>
    <property type="match status" value="1"/>
</dbReference>
<comment type="similarity">
    <text evidence="5 12">Belongs to the protoporphyrinogen/coproporphyrinogen oxidase family. Coproporphyrinogen III oxidase subfamily.</text>
</comment>
<dbReference type="AlphaFoldDB" id="A0A839RNR8"/>
<dbReference type="GO" id="GO:0005737">
    <property type="term" value="C:cytoplasm"/>
    <property type="evidence" value="ECO:0007669"/>
    <property type="project" value="UniProtKB-SubCell"/>
</dbReference>
<dbReference type="UniPathway" id="UPA00252"/>
<comment type="catalytic activity">
    <reaction evidence="1">
        <text>coproporphyrinogen III + 3 O2 = coproporphyrin III + 3 H2O2</text>
        <dbReference type="Rhea" id="RHEA:43436"/>
        <dbReference type="ChEBI" id="CHEBI:15379"/>
        <dbReference type="ChEBI" id="CHEBI:16240"/>
        <dbReference type="ChEBI" id="CHEBI:57309"/>
        <dbReference type="ChEBI" id="CHEBI:131725"/>
        <dbReference type="EC" id="1.3.3.15"/>
    </reaction>
    <physiologicalReaction direction="left-to-right" evidence="1">
        <dbReference type="Rhea" id="RHEA:43437"/>
    </physiologicalReaction>
</comment>
<dbReference type="EC" id="1.3.3.15" evidence="6 12"/>
<dbReference type="Gene3D" id="3.90.660.20">
    <property type="entry name" value="Protoporphyrinogen oxidase, mitochondrial, domain 2"/>
    <property type="match status" value="1"/>
</dbReference>
<proteinExistence type="inferred from homology"/>
<evidence type="ECO:0000313" key="14">
    <source>
        <dbReference type="EMBL" id="MBB3038425.1"/>
    </source>
</evidence>
<protein>
    <recommendedName>
        <fullName evidence="7 12">Coproporphyrinogen III oxidase</fullName>
        <ecNumber evidence="6 12">1.3.3.15</ecNumber>
    </recommendedName>
</protein>
<keyword evidence="10 12" id="KW-0560">Oxidoreductase</keyword>
<evidence type="ECO:0000256" key="7">
    <source>
        <dbReference type="ARBA" id="ARBA00019046"/>
    </source>
</evidence>
<evidence type="ECO:0000259" key="13">
    <source>
        <dbReference type="Pfam" id="PF01593"/>
    </source>
</evidence>
<keyword evidence="11 12" id="KW-0350">Heme biosynthesis</keyword>
<evidence type="ECO:0000256" key="6">
    <source>
        <dbReference type="ARBA" id="ARBA00012402"/>
    </source>
</evidence>
<dbReference type="InterPro" id="IPR036188">
    <property type="entry name" value="FAD/NAD-bd_sf"/>
</dbReference>
<keyword evidence="15" id="KW-1185">Reference proteome</keyword>
<organism evidence="14 15">
    <name type="scientific">Hoyosella altamirensis</name>
    <dbReference type="NCBI Taxonomy" id="616997"/>
    <lineage>
        <taxon>Bacteria</taxon>
        <taxon>Bacillati</taxon>
        <taxon>Actinomycetota</taxon>
        <taxon>Actinomycetes</taxon>
        <taxon>Mycobacteriales</taxon>
        <taxon>Hoyosellaceae</taxon>
        <taxon>Hoyosella</taxon>
    </lineage>
</organism>
<comment type="function">
    <text evidence="3 12">Involved in coproporphyrin-dependent heme b biosynthesis. Catalyzes the oxidation of coproporphyrinogen III to coproporphyrin III.</text>
</comment>
<dbReference type="PANTHER" id="PTHR42923">
    <property type="entry name" value="PROTOPORPHYRINOGEN OXIDASE"/>
    <property type="match status" value="1"/>
</dbReference>
<dbReference type="GO" id="GO:0004729">
    <property type="term" value="F:oxygen-dependent protoporphyrinogen oxidase activity"/>
    <property type="evidence" value="ECO:0007669"/>
    <property type="project" value="UniProtKB-UniRule"/>
</dbReference>
<dbReference type="Pfam" id="PF01593">
    <property type="entry name" value="Amino_oxidase"/>
    <property type="match status" value="1"/>
</dbReference>
<keyword evidence="8 12" id="KW-0285">Flavoprotein</keyword>
<evidence type="ECO:0000256" key="11">
    <source>
        <dbReference type="ARBA" id="ARBA00023133"/>
    </source>
</evidence>
<evidence type="ECO:0000256" key="10">
    <source>
        <dbReference type="ARBA" id="ARBA00023002"/>
    </source>
</evidence>
<dbReference type="EMBL" id="JACHWS010000003">
    <property type="protein sequence ID" value="MBB3038425.1"/>
    <property type="molecule type" value="Genomic_DNA"/>
</dbReference>
<evidence type="ECO:0000256" key="8">
    <source>
        <dbReference type="ARBA" id="ARBA00022630"/>
    </source>
</evidence>
<dbReference type="SUPFAM" id="SSF51905">
    <property type="entry name" value="FAD/NAD(P)-binding domain"/>
    <property type="match status" value="1"/>
</dbReference>
<comment type="cofactor">
    <cofactor evidence="2 12">
        <name>FAD</name>
        <dbReference type="ChEBI" id="CHEBI:57692"/>
    </cofactor>
</comment>
<dbReference type="Gene3D" id="3.50.50.60">
    <property type="entry name" value="FAD/NAD(P)-binding domain"/>
    <property type="match status" value="1"/>
</dbReference>
<evidence type="ECO:0000256" key="5">
    <source>
        <dbReference type="ARBA" id="ARBA00008310"/>
    </source>
</evidence>
<evidence type="ECO:0000313" key="15">
    <source>
        <dbReference type="Proteomes" id="UP000567922"/>
    </source>
</evidence>
<gene>
    <name evidence="14" type="ORF">FHU29_002894</name>
</gene>
<name>A0A839RNR8_9ACTN</name>
<feature type="domain" description="Amine oxidase" evidence="13">
    <location>
        <begin position="15"/>
        <end position="449"/>
    </location>
</feature>
<reference evidence="14 15" key="1">
    <citation type="submission" date="2020-08" db="EMBL/GenBank/DDBJ databases">
        <title>Sequencing the genomes of 1000 actinobacteria strains.</title>
        <authorList>
            <person name="Klenk H.-P."/>
        </authorList>
    </citation>
    <scope>NUCLEOTIDE SEQUENCE [LARGE SCALE GENOMIC DNA]</scope>
    <source>
        <strain evidence="14 15">DSM 45258</strain>
    </source>
</reference>
<sequence>MSIRVRHAVVIGGGIAGLTAAYRLRQALGPEVDITVCEASASVGGKLRTLTMDSGPVDVGAEAFIRRRPEVLSLAGELGLSAELVTPSSVRPVIWADGSAHTLPPGAFMGIPASEASIKGLKGLVSPAAERYAAGEAERPFTWEPGADLSLAELVRERFGEEVVRKSIDPLIAGVYAGDSSTVGVRAAIPELARALDSGAATLTAAVRGAFTPTAGSGPVFATFRNGYQTLLNALARAAGAEVRLSASARVLSRAGQRWRTDVASDADIVILALPGHALAGLLSGHAPAAAAAAGEIRHASSAVVTFSFGDDSVLPEWSGVLVAAGEKLDAKAVTLTSRKWPHQGGRGLLRVSLGRFGDDPPVTAFPDESLVRVARADLRVLTGIDVDPRAATVQRWPDGLPQYEPGHQRRVKAIEEGILQLPGIGVAGGYLHGVGVPACIASADAAVTKAIGDVAG</sequence>
<dbReference type="PANTHER" id="PTHR42923:SF3">
    <property type="entry name" value="PROTOPORPHYRINOGEN OXIDASE"/>
    <property type="match status" value="1"/>
</dbReference>
<dbReference type="RefSeq" id="WP_064440380.1">
    <property type="nucleotide sequence ID" value="NZ_BDDI01000008.1"/>
</dbReference>
<keyword evidence="12" id="KW-0963">Cytoplasm</keyword>
<dbReference type="Gene3D" id="1.10.3110.10">
    <property type="entry name" value="protoporphyrinogen ix oxidase, domain 3"/>
    <property type="match status" value="1"/>
</dbReference>
<dbReference type="InterPro" id="IPR004572">
    <property type="entry name" value="Protoporphyrinogen_oxidase"/>
</dbReference>
<dbReference type="InterPro" id="IPR002937">
    <property type="entry name" value="Amino_oxidase"/>
</dbReference>